<name>A0A0D1ZPQ9_9EURO</name>
<dbReference type="Proteomes" id="UP000053328">
    <property type="component" value="Unassembled WGS sequence"/>
</dbReference>
<dbReference type="GeneID" id="27334670"/>
<feature type="compositionally biased region" description="Polar residues" evidence="1">
    <location>
        <begin position="1119"/>
        <end position="1129"/>
    </location>
</feature>
<feature type="domain" description="VWFA" evidence="2">
    <location>
        <begin position="362"/>
        <end position="551"/>
    </location>
</feature>
<organism evidence="4 5">
    <name type="scientific">Exophiala spinifera</name>
    <dbReference type="NCBI Taxonomy" id="91928"/>
    <lineage>
        <taxon>Eukaryota</taxon>
        <taxon>Fungi</taxon>
        <taxon>Dikarya</taxon>
        <taxon>Ascomycota</taxon>
        <taxon>Pezizomycotina</taxon>
        <taxon>Eurotiomycetes</taxon>
        <taxon>Chaetothyriomycetidae</taxon>
        <taxon>Chaetothyriales</taxon>
        <taxon>Herpotrichiellaceae</taxon>
        <taxon>Exophiala</taxon>
    </lineage>
</organism>
<accession>A0A0D1ZPQ9</accession>
<dbReference type="Pfam" id="PF08487">
    <property type="entry name" value="VIT"/>
    <property type="match status" value="1"/>
</dbReference>
<evidence type="ECO:0000313" key="5">
    <source>
        <dbReference type="Proteomes" id="UP000053328"/>
    </source>
</evidence>
<dbReference type="HOGENOM" id="CLU_001851_0_0_1"/>
<feature type="region of interest" description="Disordered" evidence="1">
    <location>
        <begin position="757"/>
        <end position="812"/>
    </location>
</feature>
<dbReference type="PROSITE" id="PS51468">
    <property type="entry name" value="VIT"/>
    <property type="match status" value="1"/>
</dbReference>
<dbReference type="VEuPathDB" id="FungiDB:PV08_07587"/>
<dbReference type="OrthoDB" id="1729737at2759"/>
<dbReference type="Gene3D" id="3.40.50.410">
    <property type="entry name" value="von Willebrand factor, type A domain"/>
    <property type="match status" value="1"/>
</dbReference>
<dbReference type="SUPFAM" id="SSF53300">
    <property type="entry name" value="vWA-like"/>
    <property type="match status" value="1"/>
</dbReference>
<feature type="domain" description="VIT" evidence="3">
    <location>
        <begin position="71"/>
        <end position="200"/>
    </location>
</feature>
<gene>
    <name evidence="4" type="ORF">PV08_07587</name>
</gene>
<dbReference type="SMART" id="SM00609">
    <property type="entry name" value="VIT"/>
    <property type="match status" value="1"/>
</dbReference>
<feature type="region of interest" description="Disordered" evidence="1">
    <location>
        <begin position="1088"/>
        <end position="1201"/>
    </location>
</feature>
<dbReference type="InterPro" id="IPR002035">
    <property type="entry name" value="VWF_A"/>
</dbReference>
<dbReference type="RefSeq" id="XP_016235018.1">
    <property type="nucleotide sequence ID" value="XM_016381916.1"/>
</dbReference>
<proteinExistence type="predicted"/>
<feature type="compositionally biased region" description="Basic residues" evidence="1">
    <location>
        <begin position="1088"/>
        <end position="1100"/>
    </location>
</feature>
<evidence type="ECO:0000313" key="4">
    <source>
        <dbReference type="EMBL" id="KIW14802.1"/>
    </source>
</evidence>
<evidence type="ECO:0000256" key="1">
    <source>
        <dbReference type="SAM" id="MobiDB-lite"/>
    </source>
</evidence>
<dbReference type="PROSITE" id="PS50234">
    <property type="entry name" value="VWFA"/>
    <property type="match status" value="1"/>
</dbReference>
<evidence type="ECO:0000259" key="3">
    <source>
        <dbReference type="PROSITE" id="PS51468"/>
    </source>
</evidence>
<dbReference type="EMBL" id="KN847496">
    <property type="protein sequence ID" value="KIW14802.1"/>
    <property type="molecule type" value="Genomic_DNA"/>
</dbReference>
<dbReference type="InterPro" id="IPR013694">
    <property type="entry name" value="VIT"/>
</dbReference>
<dbReference type="STRING" id="91928.A0A0D1ZPQ9"/>
<dbReference type="SMART" id="SM00327">
    <property type="entry name" value="VWA"/>
    <property type="match status" value="1"/>
</dbReference>
<feature type="region of interest" description="Disordered" evidence="1">
    <location>
        <begin position="863"/>
        <end position="888"/>
    </location>
</feature>
<dbReference type="AlphaFoldDB" id="A0A0D1ZPQ9"/>
<dbReference type="PANTHER" id="PTHR45737:SF4">
    <property type="entry name" value="VON WILLEBRAND DOMAIN PROTEIN (AFU_ORTHOLOGUE AFUA_4G01160)"/>
    <property type="match status" value="1"/>
</dbReference>
<keyword evidence="5" id="KW-1185">Reference proteome</keyword>
<dbReference type="PANTHER" id="PTHR45737">
    <property type="entry name" value="VON WILLEBRAND FACTOR A DOMAIN-CONTAINING PROTEIN 5A"/>
    <property type="match status" value="1"/>
</dbReference>
<sequence length="1201" mass="133557">MSHHFRIERLPSGMHFPGPPRKLIYQPELGKKREIPPRDSQVPSEYDGFPFPKFPFANFAAHKVTSSKSPAPAWSKLDEPPTLCLPLLQVSVEVLVDGTIAHTILTQSFNNASNESIPKVQYTFPLYDGAVVTSFRCSIEGRILVGEVKPKEQARGEFEKAVKMKHAAALLEEHTPEIFETTVGNVPPSAIVKVEIAYVSELRVALRDDTKEGLDVVIPMSIAPRYGTAAGTYSTHHNFEDDGLDIVIKVKDSGTIQDIKSPTHRGRVKVRKNVVPKSTEVQSFDQLGTKSTTTQMVATFESHSSIMDEDFVLAIEMPPSHPLRSRAVLSPSNQAGHAALMVNVKPNEVFNGDFQAQNFDGEVIFVLDRSESMGWSTNKTGGYQSDTTKIGTLRQAMPLSLVSLPVKCAFNIVSFGTHSQFLWDKSKPYSEANRDYAMKYVRTVKADMGGTEMMFAIQQAVESRSTDRCTTQIIIITDGELDPEKVIDYVRKTRRELQSKIRFFALGIGDQVSHRLIESIGEFGGGYGEVINLRANRRWDVSLSRMLKAGLTPDSWTLEISLGAGFQRRSLVNYQLGERPQEKLLVPYIQAPYPSPSLHPFTYHSIFFLLDIGMQPPPAEVILRPTNAGTKPEAEHFITVEQTWTNKSTIHHLAVKAALVELEAEINREAPEESQSYIGGSNAEKLGATYSIVSKWTSFVAVDQENKDFHEIDMSKAEMIDIDIEDLESNSEDMGSDLAMIGSSDEDSSCEYAFGPGAPPRSRAKPPIHILPNTADGRKPRADRSIGSSSFPVLHRDGLSTDGSFRTSPPKRGTTVNFAKNVNSWRGVKDVFKRTLKPAKLFQRRRSKTGDNEMYDDYEAESDYEEEGGYEGGIDYQEGGGSQKGGDCEEGCEAGAEIGAYEPCRYSSEDNLEEPEASRDVSDDSITLMDAVDVQDRDGIFHLPRSLRETLQRHFCPGTSTSLVATLAQISTVPPLSNRKRRTLADTLMMIQYFKVHAAQERDLWELMMDKAEYAVRQALQLSGEDEEEEAIFASLGRITDGASKHMHFLTTIDPSEERSVGSFPPSRTIEVCPSCGTNSEVEDLVQRGKRRDGSRHQVRHQVGSEPPRANYRYATLPGSVSSHQTPQLGTPPPVTLSIRTATTAKRPRSRREPSHKPQAVSSSRTSFILPLPRQISVETRETEFPSRGPRKSEKQAKFRE</sequence>
<feature type="compositionally biased region" description="Basic and acidic residues" evidence="1">
    <location>
        <begin position="1179"/>
        <end position="1201"/>
    </location>
</feature>
<reference evidence="4 5" key="1">
    <citation type="submission" date="2015-01" db="EMBL/GenBank/DDBJ databases">
        <title>The Genome Sequence of Exophiala spinifera CBS89968.</title>
        <authorList>
            <consortium name="The Broad Institute Genomics Platform"/>
            <person name="Cuomo C."/>
            <person name="de Hoog S."/>
            <person name="Gorbushina A."/>
            <person name="Stielow B."/>
            <person name="Teixiera M."/>
            <person name="Abouelleil A."/>
            <person name="Chapman S.B."/>
            <person name="Priest M."/>
            <person name="Young S.K."/>
            <person name="Wortman J."/>
            <person name="Nusbaum C."/>
            <person name="Birren B."/>
        </authorList>
    </citation>
    <scope>NUCLEOTIDE SEQUENCE [LARGE SCALE GENOMIC DNA]</scope>
    <source>
        <strain evidence="4 5">CBS 89968</strain>
    </source>
</reference>
<evidence type="ECO:0000259" key="2">
    <source>
        <dbReference type="PROSITE" id="PS50234"/>
    </source>
</evidence>
<protein>
    <recommendedName>
        <fullName evidence="6">VWFA domain-containing protein</fullName>
    </recommendedName>
</protein>
<dbReference type="InterPro" id="IPR036465">
    <property type="entry name" value="vWFA_dom_sf"/>
</dbReference>
<dbReference type="Pfam" id="PF13768">
    <property type="entry name" value="VWA_3"/>
    <property type="match status" value="1"/>
</dbReference>
<evidence type="ECO:0008006" key="6">
    <source>
        <dbReference type="Google" id="ProtNLM"/>
    </source>
</evidence>